<feature type="non-terminal residue" evidence="1">
    <location>
        <position position="1"/>
    </location>
</feature>
<gene>
    <name evidence="1" type="ORF">EZS27_040648</name>
</gene>
<sequence length="79" mass="8652">FLNTSKRITKVAPATSVSSVNTTINAMVKAGQIVEHERFGMGEVFKVEGEGEKTKATILFKNAGSKQLLLRFARLKVVE</sequence>
<accession>A0A5J4PGJ5</accession>
<dbReference type="Pfam" id="PF21196">
    <property type="entry name" value="PcrA_UvrD_tudor"/>
    <property type="match status" value="1"/>
</dbReference>
<proteinExistence type="predicted"/>
<comment type="caution">
    <text evidence="1">The sequence shown here is derived from an EMBL/GenBank/DDBJ whole genome shotgun (WGS) entry which is preliminary data.</text>
</comment>
<reference evidence="1" key="1">
    <citation type="submission" date="2019-03" db="EMBL/GenBank/DDBJ databases">
        <title>Single cell metagenomics reveals metabolic interactions within the superorganism composed of flagellate Streblomastix strix and complex community of Bacteroidetes bacteria on its surface.</title>
        <authorList>
            <person name="Treitli S.C."/>
            <person name="Kolisko M."/>
            <person name="Husnik F."/>
            <person name="Keeling P."/>
            <person name="Hampl V."/>
        </authorList>
    </citation>
    <scope>NUCLEOTIDE SEQUENCE</scope>
    <source>
        <strain evidence="1">STM</strain>
    </source>
</reference>
<protein>
    <submittedName>
        <fullName evidence="1">Uncharacterized protein</fullName>
    </submittedName>
</protein>
<dbReference type="AlphaFoldDB" id="A0A5J4PGJ5"/>
<organism evidence="1">
    <name type="scientific">termite gut metagenome</name>
    <dbReference type="NCBI Taxonomy" id="433724"/>
    <lineage>
        <taxon>unclassified sequences</taxon>
        <taxon>metagenomes</taxon>
        <taxon>organismal metagenomes</taxon>
    </lineage>
</organism>
<dbReference type="EMBL" id="SNRY01008997">
    <property type="protein sequence ID" value="KAA6307679.1"/>
    <property type="molecule type" value="Genomic_DNA"/>
</dbReference>
<name>A0A5J4PGJ5_9ZZZZ</name>
<evidence type="ECO:0000313" key="1">
    <source>
        <dbReference type="EMBL" id="KAA6307679.1"/>
    </source>
</evidence>